<protein>
    <submittedName>
        <fullName evidence="2">Uncharacterized protein</fullName>
    </submittedName>
</protein>
<organism evidence="2 3">
    <name type="scientific">Peptostreptococcus anaerobius</name>
    <dbReference type="NCBI Taxonomy" id="1261"/>
    <lineage>
        <taxon>Bacteria</taxon>
        <taxon>Bacillati</taxon>
        <taxon>Bacillota</taxon>
        <taxon>Clostridia</taxon>
        <taxon>Peptostreptococcales</taxon>
        <taxon>Peptostreptococcaceae</taxon>
        <taxon>Peptostreptococcus</taxon>
    </lineage>
</organism>
<dbReference type="Proteomes" id="UP000255101">
    <property type="component" value="Unassembled WGS sequence"/>
</dbReference>
<dbReference type="AlphaFoldDB" id="A0A379CGS2"/>
<evidence type="ECO:0000256" key="1">
    <source>
        <dbReference type="SAM" id="Phobius"/>
    </source>
</evidence>
<reference evidence="2 3" key="1">
    <citation type="submission" date="2018-06" db="EMBL/GenBank/DDBJ databases">
        <authorList>
            <consortium name="Pathogen Informatics"/>
            <person name="Doyle S."/>
        </authorList>
    </citation>
    <scope>NUCLEOTIDE SEQUENCE [LARGE SCALE GENOMIC DNA]</scope>
    <source>
        <strain evidence="2 3">NCTC11460</strain>
    </source>
</reference>
<gene>
    <name evidence="2" type="ORF">NCTC11460_01471</name>
</gene>
<keyword evidence="1" id="KW-1133">Transmembrane helix</keyword>
<dbReference type="GeneID" id="79843728"/>
<sequence length="43" mass="4946">MELFLQILCGGIELAWDSFKSFMKLIFCGLCLILLGITFTDWD</sequence>
<accession>A0A379CGS2</accession>
<keyword evidence="1" id="KW-0472">Membrane</keyword>
<dbReference type="EMBL" id="UGTB01000004">
    <property type="protein sequence ID" value="SUB61531.1"/>
    <property type="molecule type" value="Genomic_DNA"/>
</dbReference>
<evidence type="ECO:0000313" key="2">
    <source>
        <dbReference type="EMBL" id="SUB61531.1"/>
    </source>
</evidence>
<evidence type="ECO:0000313" key="3">
    <source>
        <dbReference type="Proteomes" id="UP000255101"/>
    </source>
</evidence>
<keyword evidence="1" id="KW-0812">Transmembrane</keyword>
<feature type="transmembrane region" description="Helical" evidence="1">
    <location>
        <begin position="21"/>
        <end position="40"/>
    </location>
</feature>
<proteinExistence type="predicted"/>
<dbReference type="RefSeq" id="WP_002845067.1">
    <property type="nucleotide sequence ID" value="NZ_CAXUJS010000021.1"/>
</dbReference>
<name>A0A379CGS2_9FIRM</name>